<name>A0AAQ3M3Q9_9PEZI</name>
<evidence type="ECO:0000256" key="12">
    <source>
        <dbReference type="RuleBase" id="RU367146"/>
    </source>
</evidence>
<comment type="subunit">
    <text evidence="12">Component of the PAM complex.</text>
</comment>
<dbReference type="GO" id="GO:0030150">
    <property type="term" value="P:protein import into mitochondrial matrix"/>
    <property type="evidence" value="ECO:0007669"/>
    <property type="project" value="UniProtKB-UniRule"/>
</dbReference>
<keyword evidence="7" id="KW-0809">Transit peptide</keyword>
<organism evidence="13 14">
    <name type="scientific">Acrodontium crateriforme</name>
    <dbReference type="NCBI Taxonomy" id="150365"/>
    <lineage>
        <taxon>Eukaryota</taxon>
        <taxon>Fungi</taxon>
        <taxon>Dikarya</taxon>
        <taxon>Ascomycota</taxon>
        <taxon>Pezizomycotina</taxon>
        <taxon>Dothideomycetes</taxon>
        <taxon>Dothideomycetidae</taxon>
        <taxon>Mycosphaerellales</taxon>
        <taxon>Teratosphaeriaceae</taxon>
        <taxon>Acrodontium</taxon>
    </lineage>
</organism>
<dbReference type="EMBL" id="CP138584">
    <property type="protein sequence ID" value="WPH01024.1"/>
    <property type="molecule type" value="Genomic_DNA"/>
</dbReference>
<dbReference type="PANTHER" id="PTHR28021">
    <property type="entry name" value="PRESEQUENCE TRANSLOCATED-ASSOCIATED MOTOR SUBUNIT PAM17, MITOCHONDRIAL"/>
    <property type="match status" value="1"/>
</dbReference>
<proteinExistence type="inferred from homology"/>
<keyword evidence="10 12" id="KW-0496">Mitochondrion</keyword>
<evidence type="ECO:0000256" key="10">
    <source>
        <dbReference type="ARBA" id="ARBA00023128"/>
    </source>
</evidence>
<comment type="subcellular location">
    <subcellularLocation>
        <location evidence="1 12">Mitochondrion inner membrane</location>
        <topology evidence="1 12">Multi-pass membrane protein</topology>
    </subcellularLocation>
</comment>
<protein>
    <recommendedName>
        <fullName evidence="12">Presequence translocated-associated motor subunit PAM17</fullName>
    </recommendedName>
</protein>
<feature type="transmembrane region" description="Helical" evidence="12">
    <location>
        <begin position="142"/>
        <end position="168"/>
    </location>
</feature>
<evidence type="ECO:0000256" key="7">
    <source>
        <dbReference type="ARBA" id="ARBA00022946"/>
    </source>
</evidence>
<evidence type="ECO:0000256" key="11">
    <source>
        <dbReference type="ARBA" id="ARBA00023136"/>
    </source>
</evidence>
<evidence type="ECO:0000313" key="14">
    <source>
        <dbReference type="Proteomes" id="UP001303373"/>
    </source>
</evidence>
<keyword evidence="9 12" id="KW-0811">Translocation</keyword>
<evidence type="ECO:0000256" key="2">
    <source>
        <dbReference type="ARBA" id="ARBA00006837"/>
    </source>
</evidence>
<evidence type="ECO:0000313" key="13">
    <source>
        <dbReference type="EMBL" id="WPH01024.1"/>
    </source>
</evidence>
<comment type="similarity">
    <text evidence="2 12">Belongs to the PAM17 family.</text>
</comment>
<evidence type="ECO:0000256" key="3">
    <source>
        <dbReference type="ARBA" id="ARBA00022448"/>
    </source>
</evidence>
<keyword evidence="6 12" id="KW-0653">Protein transport</keyword>
<keyword evidence="8 12" id="KW-1133">Transmembrane helix</keyword>
<dbReference type="PANTHER" id="PTHR28021:SF1">
    <property type="entry name" value="PRESEQUENCE TRANSLOCATED-ASSOCIATED MOTOR SUBUNIT PAM17, MITOCHONDRIAL"/>
    <property type="match status" value="1"/>
</dbReference>
<evidence type="ECO:0000256" key="9">
    <source>
        <dbReference type="ARBA" id="ARBA00023010"/>
    </source>
</evidence>
<evidence type="ECO:0000256" key="5">
    <source>
        <dbReference type="ARBA" id="ARBA00022792"/>
    </source>
</evidence>
<evidence type="ECO:0000256" key="8">
    <source>
        <dbReference type="ARBA" id="ARBA00022989"/>
    </source>
</evidence>
<gene>
    <name evidence="13" type="ORF">R9X50_00385800</name>
</gene>
<dbReference type="Proteomes" id="UP001303373">
    <property type="component" value="Chromosome 5"/>
</dbReference>
<sequence length="238" mass="26213">MPNILSPKAMRLASAVGVFPTPLTLARAHYSSTTAPSRPLTQQRPRPAINAHILASRVSSCAPVSSVRTASTAASTPARQSPHNALTWDRFFDLRRKRRYINLGASVITAGTTVLVVGPIIAQQDIDSWAAQLSGMDPMIVLGLSTFAIAGGGWLCGPSFGNAMFSLWASRRGWNKLITEKEKSFYARIKRYRGDPAHSSPQSPVPDYYGEKIASVKDYRRWLKDQRAFNLKRSKNII</sequence>
<feature type="transmembrane region" description="Helical" evidence="12">
    <location>
        <begin position="100"/>
        <end position="122"/>
    </location>
</feature>
<keyword evidence="4 12" id="KW-0812">Transmembrane</keyword>
<accession>A0AAQ3M3Q9</accession>
<evidence type="ECO:0000256" key="1">
    <source>
        <dbReference type="ARBA" id="ARBA00004448"/>
    </source>
</evidence>
<evidence type="ECO:0000256" key="6">
    <source>
        <dbReference type="ARBA" id="ARBA00022927"/>
    </source>
</evidence>
<dbReference type="AlphaFoldDB" id="A0AAQ3M3Q9"/>
<keyword evidence="14" id="KW-1185">Reference proteome</keyword>
<reference evidence="13 14" key="1">
    <citation type="submission" date="2023-11" db="EMBL/GenBank/DDBJ databases">
        <title>An acidophilic fungus is an integral part of prey digestion in a carnivorous sundew plant.</title>
        <authorList>
            <person name="Tsai I.J."/>
        </authorList>
    </citation>
    <scope>NUCLEOTIDE SEQUENCE [LARGE SCALE GENOMIC DNA]</scope>
    <source>
        <strain evidence="13">169a</strain>
    </source>
</reference>
<comment type="function">
    <text evidence="12">Component of the PAM complex, a complex required for the translocation of transit peptide-containing proteins from the inner membrane into the mitochondrial matrix in an ATP-dependent manner.</text>
</comment>
<keyword evidence="11 12" id="KW-0472">Membrane</keyword>
<dbReference type="InterPro" id="IPR013875">
    <property type="entry name" value="Pam17"/>
</dbReference>
<evidence type="ECO:0000256" key="4">
    <source>
        <dbReference type="ARBA" id="ARBA00022692"/>
    </source>
</evidence>
<keyword evidence="5 12" id="KW-0999">Mitochondrion inner membrane</keyword>
<keyword evidence="3 12" id="KW-0813">Transport</keyword>
<dbReference type="Pfam" id="PF08566">
    <property type="entry name" value="Pam17"/>
    <property type="match status" value="1"/>
</dbReference>
<dbReference type="GO" id="GO:0001405">
    <property type="term" value="C:PAM complex, Tim23 associated import motor"/>
    <property type="evidence" value="ECO:0007669"/>
    <property type="project" value="UniProtKB-UniRule"/>
</dbReference>